<protein>
    <recommendedName>
        <fullName evidence="4">FAD-binding domain-containing protein</fullName>
    </recommendedName>
</protein>
<dbReference type="InterPro" id="IPR002938">
    <property type="entry name" value="FAD-bd"/>
</dbReference>
<comment type="cofactor">
    <cofactor evidence="1">
        <name>FAD</name>
        <dbReference type="ChEBI" id="CHEBI:57692"/>
    </cofactor>
</comment>
<accession>A0A2A4FVR5</accession>
<dbReference type="GO" id="GO:0071949">
    <property type="term" value="F:FAD binding"/>
    <property type="evidence" value="ECO:0007669"/>
    <property type="project" value="InterPro"/>
</dbReference>
<evidence type="ECO:0000313" key="5">
    <source>
        <dbReference type="EMBL" id="PCE42539.1"/>
    </source>
</evidence>
<keyword evidence="3" id="KW-0274">FAD</keyword>
<evidence type="ECO:0000256" key="1">
    <source>
        <dbReference type="ARBA" id="ARBA00001974"/>
    </source>
</evidence>
<dbReference type="SUPFAM" id="SSF51905">
    <property type="entry name" value="FAD/NAD(P)-binding domain"/>
    <property type="match status" value="1"/>
</dbReference>
<dbReference type="Proteomes" id="UP000218934">
    <property type="component" value="Unassembled WGS sequence"/>
</dbReference>
<dbReference type="OrthoDB" id="9791689at2"/>
<keyword evidence="6" id="KW-1185">Reference proteome</keyword>
<dbReference type="KEGG" id="rdi:CMV14_07120"/>
<evidence type="ECO:0000256" key="2">
    <source>
        <dbReference type="ARBA" id="ARBA00022630"/>
    </source>
</evidence>
<dbReference type="Gene3D" id="3.40.30.120">
    <property type="match status" value="1"/>
</dbReference>
<comment type="caution">
    <text evidence="5">The sequence shown here is derived from an EMBL/GenBank/DDBJ whole genome shotgun (WGS) entry which is preliminary data.</text>
</comment>
<dbReference type="RefSeq" id="WP_083215712.1">
    <property type="nucleotide sequence ID" value="NZ_CP023449.1"/>
</dbReference>
<dbReference type="Pfam" id="PF01494">
    <property type="entry name" value="FAD_binding_3"/>
    <property type="match status" value="1"/>
</dbReference>
<dbReference type="Gene3D" id="3.30.9.10">
    <property type="entry name" value="D-Amino Acid Oxidase, subunit A, domain 2"/>
    <property type="match status" value="1"/>
</dbReference>
<gene>
    <name evidence="5" type="ORF">COO09_08960</name>
</gene>
<dbReference type="InterPro" id="IPR050641">
    <property type="entry name" value="RIFMO-like"/>
</dbReference>
<dbReference type="Gene3D" id="3.50.50.60">
    <property type="entry name" value="FAD/NAD(P)-binding domain"/>
    <property type="match status" value="1"/>
</dbReference>
<keyword evidence="2" id="KW-0285">Flavoprotein</keyword>
<dbReference type="EMBL" id="NWUF01000007">
    <property type="protein sequence ID" value="PCE42539.1"/>
    <property type="molecule type" value="Genomic_DNA"/>
</dbReference>
<evidence type="ECO:0000259" key="4">
    <source>
        <dbReference type="Pfam" id="PF01494"/>
    </source>
</evidence>
<feature type="domain" description="FAD-binding" evidence="4">
    <location>
        <begin position="6"/>
        <end position="355"/>
    </location>
</feature>
<name>A0A2A4FVR5_9SPHN</name>
<organism evidence="5 6">
    <name type="scientific">Rhizorhabdus dicambivorans</name>
    <dbReference type="NCBI Taxonomy" id="1850238"/>
    <lineage>
        <taxon>Bacteria</taxon>
        <taxon>Pseudomonadati</taxon>
        <taxon>Pseudomonadota</taxon>
        <taxon>Alphaproteobacteria</taxon>
        <taxon>Sphingomonadales</taxon>
        <taxon>Sphingomonadaceae</taxon>
        <taxon>Rhizorhabdus</taxon>
    </lineage>
</organism>
<reference evidence="5 6" key="1">
    <citation type="submission" date="2017-09" db="EMBL/GenBank/DDBJ databases">
        <title>The Catabolism of 3,6-Dichlorosalicylic acid is Initiated by the Cytochrome P450 Monooxygenase DsmABC in Rhizorhabdus dicambivorans Ndbn-20.</title>
        <authorList>
            <person name="Na L."/>
        </authorList>
    </citation>
    <scope>NUCLEOTIDE SEQUENCE [LARGE SCALE GENOMIC DNA]</scope>
    <source>
        <strain evidence="5 6">Ndbn-20m</strain>
    </source>
</reference>
<dbReference type="PANTHER" id="PTHR43004:SF19">
    <property type="entry name" value="BINDING MONOOXYGENASE, PUTATIVE (JCVI)-RELATED"/>
    <property type="match status" value="1"/>
</dbReference>
<evidence type="ECO:0000313" key="6">
    <source>
        <dbReference type="Proteomes" id="UP000218934"/>
    </source>
</evidence>
<dbReference type="NCBIfam" id="NF004780">
    <property type="entry name" value="PRK06126.1"/>
    <property type="match status" value="1"/>
</dbReference>
<dbReference type="PRINTS" id="PR00420">
    <property type="entry name" value="RNGMNOXGNASE"/>
</dbReference>
<evidence type="ECO:0000256" key="3">
    <source>
        <dbReference type="ARBA" id="ARBA00022827"/>
    </source>
</evidence>
<dbReference type="InterPro" id="IPR036188">
    <property type="entry name" value="FAD/NAD-bd_sf"/>
</dbReference>
<sequence>METLTVPVLIVGGGPTGLALANELGWRGIRCMLIDEGQGEIPFPAGENIFSRTMEHLRRWGLADRVRYSGGFPPDRKKSIVFATSMFGRALATFEKESNADEPTSSAATPEGTLIMPKMDFDRALRAQAEALPSCDIRFGARLIRFHDTGDGVESLLEKDGYQFTVAARYLVGCDGARSVVRRALDIDLEGSFAQGWNFAIFFRCAELDAALSRHYGVSITQLHTVNSEGKPYLTVVNGTDLWRLSIYTDEEVSPDARDVLNRVLPGRSCEILKAQSWAGHRVVAKHYRRGNIFLAGDAAHLRWPKGGFGANTGIGDAIDLGWKLAAVLDGWAAPEILDSYEAERRPVAIRNVNEASINRRLDAAIVPDPALDREGAEGEIARAALANRLHALRLREFATEGIQLGYRYAASPICADDGTLEPPDDHMLYLPTTWPGARAPHFWMNPGESILDRFGRGFVMVRFDRSIGLEELEVAAARRKLPISVVDIADPDARTLYENRLVLVRPDGHVAWRGDVAPKDPLGLVDLVRGAADNRRQRKMGRGVAEAGGQEVEHA</sequence>
<dbReference type="GO" id="GO:0016709">
    <property type="term" value="F:oxidoreductase activity, acting on paired donors, with incorporation or reduction of molecular oxygen, NAD(P)H as one donor, and incorporation of one atom of oxygen"/>
    <property type="evidence" value="ECO:0007669"/>
    <property type="project" value="UniProtKB-ARBA"/>
</dbReference>
<proteinExistence type="predicted"/>
<dbReference type="Pfam" id="PF21274">
    <property type="entry name" value="Rng_hyd_C"/>
    <property type="match status" value="1"/>
</dbReference>
<dbReference type="PANTHER" id="PTHR43004">
    <property type="entry name" value="TRK SYSTEM POTASSIUM UPTAKE PROTEIN"/>
    <property type="match status" value="1"/>
</dbReference>
<dbReference type="AlphaFoldDB" id="A0A2A4FVR5"/>